<dbReference type="SUPFAM" id="SSF52833">
    <property type="entry name" value="Thioredoxin-like"/>
    <property type="match status" value="1"/>
</dbReference>
<dbReference type="Proteomes" id="UP000248729">
    <property type="component" value="Unassembled WGS sequence"/>
</dbReference>
<dbReference type="EMBL" id="QLTR01000007">
    <property type="protein sequence ID" value="RAS65345.1"/>
    <property type="molecule type" value="Genomic_DNA"/>
</dbReference>
<dbReference type="InterPro" id="IPR010987">
    <property type="entry name" value="Glutathione-S-Trfase_C-like"/>
</dbReference>
<dbReference type="Gene3D" id="1.20.1050.10">
    <property type="match status" value="1"/>
</dbReference>
<sequence>MEVMFYSAKGSNSAERVEWALNYKQIPYQRVEVTPEAMGSSYLKVNPIGFVPAIAVDGFVLSESMAIIEYLEECFDGKSLLGSTSQERANIRRVCEYVNSTIHSPQNKSVLRFFRPELDENSKRKLRGEWICECLEKLKSSICIESNYAVGQCFSLADIFVASIYKKALQHGTDEIEFFSHHLSYLREERQIATSEPS</sequence>
<dbReference type="PANTHER" id="PTHR42673">
    <property type="entry name" value="MALEYLACETOACETATE ISOMERASE"/>
    <property type="match status" value="1"/>
</dbReference>
<dbReference type="GO" id="GO:0006749">
    <property type="term" value="P:glutathione metabolic process"/>
    <property type="evidence" value="ECO:0007669"/>
    <property type="project" value="TreeGrafter"/>
</dbReference>
<evidence type="ECO:0000259" key="2">
    <source>
        <dbReference type="PROSITE" id="PS50405"/>
    </source>
</evidence>
<dbReference type="AlphaFoldDB" id="A0A329EAP6"/>
<dbReference type="PROSITE" id="PS50405">
    <property type="entry name" value="GST_CTER"/>
    <property type="match status" value="1"/>
</dbReference>
<evidence type="ECO:0000313" key="3">
    <source>
        <dbReference type="EMBL" id="RAS65345.1"/>
    </source>
</evidence>
<dbReference type="Pfam" id="PF13417">
    <property type="entry name" value="GST_N_3"/>
    <property type="match status" value="1"/>
</dbReference>
<feature type="domain" description="GST C-terminal" evidence="2">
    <location>
        <begin position="84"/>
        <end position="198"/>
    </location>
</feature>
<gene>
    <name evidence="3" type="ORF">DET48_10757</name>
</gene>
<dbReference type="GO" id="GO:0016034">
    <property type="term" value="F:maleylacetoacetate isomerase activity"/>
    <property type="evidence" value="ECO:0007669"/>
    <property type="project" value="TreeGrafter"/>
</dbReference>
<dbReference type="RefSeq" id="WP_112403554.1">
    <property type="nucleotide sequence ID" value="NZ_QLTR01000007.1"/>
</dbReference>
<name>A0A329EAP6_VIBDI</name>
<dbReference type="InterPro" id="IPR004045">
    <property type="entry name" value="Glutathione_S-Trfase_N"/>
</dbReference>
<dbReference type="GO" id="GO:0004364">
    <property type="term" value="F:glutathione transferase activity"/>
    <property type="evidence" value="ECO:0007669"/>
    <property type="project" value="TreeGrafter"/>
</dbReference>
<dbReference type="GO" id="GO:0006559">
    <property type="term" value="P:L-phenylalanine catabolic process"/>
    <property type="evidence" value="ECO:0007669"/>
    <property type="project" value="TreeGrafter"/>
</dbReference>
<accession>A0A329EAP6</accession>
<dbReference type="Gene3D" id="3.40.30.10">
    <property type="entry name" value="Glutaredoxin"/>
    <property type="match status" value="1"/>
</dbReference>
<dbReference type="InterPro" id="IPR036249">
    <property type="entry name" value="Thioredoxin-like_sf"/>
</dbReference>
<comment type="caution">
    <text evidence="3">The sequence shown here is derived from an EMBL/GenBank/DDBJ whole genome shotgun (WGS) entry which is preliminary data.</text>
</comment>
<proteinExistence type="predicted"/>
<dbReference type="PANTHER" id="PTHR42673:SF21">
    <property type="entry name" value="GLUTATHIONE S-TRANSFERASE YFCF"/>
    <property type="match status" value="1"/>
</dbReference>
<dbReference type="InterPro" id="IPR040079">
    <property type="entry name" value="Glutathione_S-Trfase"/>
</dbReference>
<evidence type="ECO:0000259" key="1">
    <source>
        <dbReference type="PROSITE" id="PS50404"/>
    </source>
</evidence>
<reference evidence="3 4" key="1">
    <citation type="submission" date="2018-06" db="EMBL/GenBank/DDBJ databases">
        <title>Freshwater and sediment microbial communities from various areas in North America, analyzing microbe dynamics in response to fracking.</title>
        <authorList>
            <person name="Lamendella R."/>
        </authorList>
    </citation>
    <scope>NUCLEOTIDE SEQUENCE [LARGE SCALE GENOMIC DNA]</scope>
    <source>
        <strain evidence="3 4">99A</strain>
    </source>
</reference>
<dbReference type="PROSITE" id="PS50404">
    <property type="entry name" value="GST_NTER"/>
    <property type="match status" value="1"/>
</dbReference>
<organism evidence="3 4">
    <name type="scientific">Vibrio diazotrophicus</name>
    <dbReference type="NCBI Taxonomy" id="685"/>
    <lineage>
        <taxon>Bacteria</taxon>
        <taxon>Pseudomonadati</taxon>
        <taxon>Pseudomonadota</taxon>
        <taxon>Gammaproteobacteria</taxon>
        <taxon>Vibrionales</taxon>
        <taxon>Vibrionaceae</taxon>
        <taxon>Vibrio</taxon>
    </lineage>
</organism>
<evidence type="ECO:0000313" key="4">
    <source>
        <dbReference type="Proteomes" id="UP000248729"/>
    </source>
</evidence>
<keyword evidence="3" id="KW-0413">Isomerase</keyword>
<dbReference type="InterPro" id="IPR036282">
    <property type="entry name" value="Glutathione-S-Trfase_C_sf"/>
</dbReference>
<dbReference type="SFLD" id="SFLDS00019">
    <property type="entry name" value="Glutathione_Transferase_(cytos"/>
    <property type="match status" value="1"/>
</dbReference>
<feature type="domain" description="GST N-terminal" evidence="1">
    <location>
        <begin position="1"/>
        <end position="79"/>
    </location>
</feature>
<protein>
    <submittedName>
        <fullName evidence="3">Maleylacetoacetate isomerase</fullName>
    </submittedName>
</protein>
<dbReference type="SUPFAM" id="SSF47616">
    <property type="entry name" value="GST C-terminal domain-like"/>
    <property type="match status" value="1"/>
</dbReference>
<dbReference type="SFLD" id="SFLDG00358">
    <property type="entry name" value="Main_(cytGST)"/>
    <property type="match status" value="1"/>
</dbReference>